<proteinExistence type="predicted"/>
<evidence type="ECO:0000313" key="3">
    <source>
        <dbReference type="Proteomes" id="UP001583177"/>
    </source>
</evidence>
<reference evidence="2 3" key="1">
    <citation type="journal article" date="2024" name="IMA Fungus">
        <title>IMA Genome - F19 : A genome assembly and annotation guide to empower mycologists, including annotated draft genome sequences of Ceratocystis pirilliformis, Diaporthe australafricana, Fusarium ophioides, Paecilomyces lecythidis, and Sporothrix stenoceras.</title>
        <authorList>
            <person name="Aylward J."/>
            <person name="Wilson A.M."/>
            <person name="Visagie C.M."/>
            <person name="Spraker J."/>
            <person name="Barnes I."/>
            <person name="Buitendag C."/>
            <person name="Ceriani C."/>
            <person name="Del Mar Angel L."/>
            <person name="du Plessis D."/>
            <person name="Fuchs T."/>
            <person name="Gasser K."/>
            <person name="Kramer D."/>
            <person name="Li W."/>
            <person name="Munsamy K."/>
            <person name="Piso A."/>
            <person name="Price J.L."/>
            <person name="Sonnekus B."/>
            <person name="Thomas C."/>
            <person name="van der Nest A."/>
            <person name="van Dijk A."/>
            <person name="van Heerden A."/>
            <person name="van Vuuren N."/>
            <person name="Yilmaz N."/>
            <person name="Duong T.A."/>
            <person name="van der Merwe N.A."/>
            <person name="Wingfield M.J."/>
            <person name="Wingfield B.D."/>
        </authorList>
    </citation>
    <scope>NUCLEOTIDE SEQUENCE [LARGE SCALE GENOMIC DNA]</scope>
    <source>
        <strain evidence="2 3">CMW 18300</strain>
    </source>
</reference>
<gene>
    <name evidence="2" type="ORF">Daus18300_001849</name>
</gene>
<evidence type="ECO:0000256" key="1">
    <source>
        <dbReference type="SAM" id="MobiDB-lite"/>
    </source>
</evidence>
<feature type="compositionally biased region" description="Basic and acidic residues" evidence="1">
    <location>
        <begin position="16"/>
        <end position="25"/>
    </location>
</feature>
<comment type="caution">
    <text evidence="2">The sequence shown here is derived from an EMBL/GenBank/DDBJ whole genome shotgun (WGS) entry which is preliminary data.</text>
</comment>
<protein>
    <submittedName>
        <fullName evidence="2">Uncharacterized protein</fullName>
    </submittedName>
</protein>
<organism evidence="2 3">
    <name type="scientific">Diaporthe australafricana</name>
    <dbReference type="NCBI Taxonomy" id="127596"/>
    <lineage>
        <taxon>Eukaryota</taxon>
        <taxon>Fungi</taxon>
        <taxon>Dikarya</taxon>
        <taxon>Ascomycota</taxon>
        <taxon>Pezizomycotina</taxon>
        <taxon>Sordariomycetes</taxon>
        <taxon>Sordariomycetidae</taxon>
        <taxon>Diaporthales</taxon>
        <taxon>Diaporthaceae</taxon>
        <taxon>Diaporthe</taxon>
    </lineage>
</organism>
<dbReference type="EMBL" id="JAWRVE010000010">
    <property type="protein sequence ID" value="KAL1879270.1"/>
    <property type="molecule type" value="Genomic_DNA"/>
</dbReference>
<dbReference type="Proteomes" id="UP001583177">
    <property type="component" value="Unassembled WGS sequence"/>
</dbReference>
<feature type="region of interest" description="Disordered" evidence="1">
    <location>
        <begin position="1"/>
        <end position="25"/>
    </location>
</feature>
<accession>A0ABR3XUC1</accession>
<evidence type="ECO:0000313" key="2">
    <source>
        <dbReference type="EMBL" id="KAL1879270.1"/>
    </source>
</evidence>
<sequence length="151" mass="16423">MRCGGSGESISLNPDARQKPADSCERNVSKTISLEERDKYWRRSEIYRKWLLDRVFDADSKSVVTVMIFPIEAGKPKYREAELPPLSILPGFASSNMSPMMRAPELTAPVSVIGAPGADLILANLVGKGLKGAGLPTKVNTGRSVFGQQET</sequence>
<name>A0ABR3XUC1_9PEZI</name>
<keyword evidence="3" id="KW-1185">Reference proteome</keyword>